<dbReference type="RefSeq" id="WP_129183847.1">
    <property type="nucleotide sequence ID" value="NZ_JAGIOG010000001.1"/>
</dbReference>
<dbReference type="OrthoDB" id="3267958at2"/>
<comment type="caution">
    <text evidence="1">The sequence shown here is derived from an EMBL/GenBank/DDBJ whole genome shotgun (WGS) entry which is preliminary data.</text>
</comment>
<evidence type="ECO:0000313" key="2">
    <source>
        <dbReference type="Proteomes" id="UP001515100"/>
    </source>
</evidence>
<protein>
    <submittedName>
        <fullName evidence="1">Uncharacterized protein</fullName>
    </submittedName>
</protein>
<dbReference type="Proteomes" id="UP001515100">
    <property type="component" value="Unassembled WGS sequence"/>
</dbReference>
<sequence length="223" mass="24610">MTDQQQNAETVASKVGTLAAMYAAGVLTREAFVESFALVVYAAKVSAARIAEVALWRWSLTSWPEPIEPLGIVPDPDVMDSLREAVETIAEDEGAQPGLDADEFQARTISEISRGAVAFGSGVEIVQRSERVAADAARESGKETTQDRMERAGVTHWRWVAQPDACDECRKRHGRVYAIDVKFRDHPQCECSLEPATPQEIETSLRKRRIAATKEENRHDTAA</sequence>
<reference evidence="1" key="1">
    <citation type="submission" date="2019-09" db="EMBL/GenBank/DDBJ databases">
        <authorList>
            <person name="Li J."/>
        </authorList>
    </citation>
    <scope>NUCLEOTIDE SEQUENCE [LARGE SCALE GENOMIC DNA]</scope>
    <source>
        <strain evidence="1">NRBC 14897</strain>
    </source>
</reference>
<accession>A0A641AJU6</accession>
<proteinExistence type="predicted"/>
<gene>
    <name evidence="1" type="ORF">ESP62_011795</name>
</gene>
<dbReference type="AlphaFoldDB" id="A0A641AJU6"/>
<organism evidence="1 2">
    <name type="scientific">Aeromicrobium fastidiosum</name>
    <dbReference type="NCBI Taxonomy" id="52699"/>
    <lineage>
        <taxon>Bacteria</taxon>
        <taxon>Bacillati</taxon>
        <taxon>Actinomycetota</taxon>
        <taxon>Actinomycetes</taxon>
        <taxon>Propionibacteriales</taxon>
        <taxon>Nocardioidaceae</taxon>
        <taxon>Aeromicrobium</taxon>
    </lineage>
</organism>
<keyword evidence="2" id="KW-1185">Reference proteome</keyword>
<dbReference type="EMBL" id="SDPP02000003">
    <property type="protein sequence ID" value="KAA1376121.1"/>
    <property type="molecule type" value="Genomic_DNA"/>
</dbReference>
<name>A0A641AJU6_9ACTN</name>
<evidence type="ECO:0000313" key="1">
    <source>
        <dbReference type="EMBL" id="KAA1376121.1"/>
    </source>
</evidence>